<reference evidence="1 7" key="1">
    <citation type="submission" date="2015-01" db="EMBL/GenBank/DDBJ databases">
        <authorList>
            <person name="Guo J."/>
        </authorList>
    </citation>
    <scope>NUCLEOTIDE SEQUENCE [LARGE SCALE GENOMIC DNA]</scope>
    <source>
        <strain evidence="1 7">DSM 22147</strain>
    </source>
</reference>
<dbReference type="AlphaFoldDB" id="A0A0D6XQY4"/>
<dbReference type="EMBL" id="UHDT01000002">
    <property type="protein sequence ID" value="SUN02103.1"/>
    <property type="molecule type" value="Genomic_DNA"/>
</dbReference>
<dbReference type="EMBL" id="UHDT01000003">
    <property type="protein sequence ID" value="SUN02135.1"/>
    <property type="molecule type" value="Genomic_DNA"/>
</dbReference>
<dbReference type="EMBL" id="UHDT01000003">
    <property type="protein sequence ID" value="SUN02148.1"/>
    <property type="molecule type" value="Genomic_DNA"/>
</dbReference>
<reference evidence="3 8" key="2">
    <citation type="submission" date="2018-06" db="EMBL/GenBank/DDBJ databases">
        <authorList>
            <consortium name="Pathogen Informatics"/>
            <person name="Doyle S."/>
        </authorList>
    </citation>
    <scope>NUCLEOTIDE SEQUENCE [LARGE SCALE GENOMIC DNA]</scope>
    <source>
        <strain evidence="3 8">NCTC13832</strain>
    </source>
</reference>
<dbReference type="Proteomes" id="UP000254100">
    <property type="component" value="Unassembled WGS sequence"/>
</dbReference>
<evidence type="ECO:0000313" key="5">
    <source>
        <dbReference type="EMBL" id="SUN02135.1"/>
    </source>
</evidence>
<dbReference type="OrthoDB" id="2400256at2"/>
<dbReference type="EMBL" id="UHDT01000002">
    <property type="protein sequence ID" value="SUN02116.1"/>
    <property type="molecule type" value="Genomic_DNA"/>
</dbReference>
<evidence type="ECO:0000313" key="4">
    <source>
        <dbReference type="EMBL" id="SUN02116.1"/>
    </source>
</evidence>
<proteinExistence type="predicted"/>
<evidence type="ECO:0000313" key="2">
    <source>
        <dbReference type="EMBL" id="SUM56606.1"/>
    </source>
</evidence>
<name>A0A0D6XQY4_9STAP</name>
<keyword evidence="7" id="KW-1185">Reference proteome</keyword>
<evidence type="ECO:0000313" key="7">
    <source>
        <dbReference type="Proteomes" id="UP000032366"/>
    </source>
</evidence>
<sequence length="111" mass="13073">MTKKEKVQELPEEHRQVLNVVINAPNKYITKEKILNQLGYEKTSSKERWVRQIISELTTIYGYPIGCSYSREHRGYYMISTEEEKLQAIQSLTRLIDGSIKRREAVKNLEI</sequence>
<dbReference type="Proteomes" id="UP000032366">
    <property type="component" value="Unassembled WGS sequence"/>
</dbReference>
<dbReference type="EMBL" id="UHDT01000001">
    <property type="protein sequence ID" value="SUM56606.1"/>
    <property type="molecule type" value="Genomic_DNA"/>
</dbReference>
<evidence type="ECO:0000313" key="1">
    <source>
        <dbReference type="EMBL" id="KIX90651.1"/>
    </source>
</evidence>
<dbReference type="RefSeq" id="WP_044360450.1">
    <property type="nucleotide sequence ID" value="NZ_JXWY01000038.1"/>
</dbReference>
<gene>
    <name evidence="2" type="ORF">NCTC13832_00260</name>
    <name evidence="3" type="ORF">NCTC13832_02351</name>
    <name evidence="4" type="ORF">NCTC13832_02364</name>
    <name evidence="5" type="ORF">NCTC13832_02383</name>
    <name evidence="6" type="ORF">NCTC13832_02396</name>
    <name evidence="1" type="ORF">TP70_06450</name>
</gene>
<protein>
    <submittedName>
        <fullName evidence="3">Pathogenicity island protein</fullName>
    </submittedName>
</protein>
<dbReference type="EMBL" id="JXWY01000038">
    <property type="protein sequence ID" value="KIX90651.1"/>
    <property type="molecule type" value="Genomic_DNA"/>
</dbReference>
<evidence type="ECO:0000313" key="3">
    <source>
        <dbReference type="EMBL" id="SUN02103.1"/>
    </source>
</evidence>
<accession>A0A0D6XQY4</accession>
<evidence type="ECO:0000313" key="8">
    <source>
        <dbReference type="Proteomes" id="UP000254100"/>
    </source>
</evidence>
<evidence type="ECO:0000313" key="6">
    <source>
        <dbReference type="EMBL" id="SUN02148.1"/>
    </source>
</evidence>
<organism evidence="3 8">
    <name type="scientific">Staphylococcus microti</name>
    <dbReference type="NCBI Taxonomy" id="569857"/>
    <lineage>
        <taxon>Bacteria</taxon>
        <taxon>Bacillati</taxon>
        <taxon>Bacillota</taxon>
        <taxon>Bacilli</taxon>
        <taxon>Bacillales</taxon>
        <taxon>Staphylococcaceae</taxon>
        <taxon>Staphylococcus</taxon>
    </lineage>
</organism>